<dbReference type="Proteomes" id="UP000886886">
    <property type="component" value="Unassembled WGS sequence"/>
</dbReference>
<gene>
    <name evidence="3" type="ORF">IAB26_15295</name>
</gene>
<comment type="caution">
    <text evidence="3">The sequence shown here is derived from an EMBL/GenBank/DDBJ whole genome shotgun (WGS) entry which is preliminary data.</text>
</comment>
<feature type="compositionally biased region" description="Low complexity" evidence="2">
    <location>
        <begin position="1"/>
        <end position="29"/>
    </location>
</feature>
<dbReference type="GO" id="GO:0015562">
    <property type="term" value="F:efflux transmembrane transporter activity"/>
    <property type="evidence" value="ECO:0007669"/>
    <property type="project" value="TreeGrafter"/>
</dbReference>
<dbReference type="AlphaFoldDB" id="A0A9D0ZY14"/>
<reference evidence="3" key="2">
    <citation type="journal article" date="2021" name="PeerJ">
        <title>Extensive microbial diversity within the chicken gut microbiome revealed by metagenomics and culture.</title>
        <authorList>
            <person name="Gilroy R."/>
            <person name="Ravi A."/>
            <person name="Getino M."/>
            <person name="Pursley I."/>
            <person name="Horton D.L."/>
            <person name="Alikhan N.F."/>
            <person name="Baker D."/>
            <person name="Gharbi K."/>
            <person name="Hall N."/>
            <person name="Watson M."/>
            <person name="Adriaenssens E.M."/>
            <person name="Foster-Nyarko E."/>
            <person name="Jarju S."/>
            <person name="Secka A."/>
            <person name="Antonio M."/>
            <person name="Oren A."/>
            <person name="Chaudhuri R.R."/>
            <person name="La Ragione R."/>
            <person name="Hildebrand F."/>
            <person name="Pallen M.J."/>
        </authorList>
    </citation>
    <scope>NUCLEOTIDE SEQUENCE</scope>
    <source>
        <strain evidence="3">ChiSjej3B21-11622</strain>
    </source>
</reference>
<organism evidence="3 4">
    <name type="scientific">Candidatus Limivivens merdigallinarum</name>
    <dbReference type="NCBI Taxonomy" id="2840859"/>
    <lineage>
        <taxon>Bacteria</taxon>
        <taxon>Bacillati</taxon>
        <taxon>Bacillota</taxon>
        <taxon>Clostridia</taxon>
        <taxon>Lachnospirales</taxon>
        <taxon>Lachnospiraceae</taxon>
        <taxon>Lachnospiraceae incertae sedis</taxon>
        <taxon>Candidatus Limivivens</taxon>
    </lineage>
</organism>
<dbReference type="PANTHER" id="PTHR30469">
    <property type="entry name" value="MULTIDRUG RESISTANCE PROTEIN MDTA"/>
    <property type="match status" value="1"/>
</dbReference>
<accession>A0A9D0ZY14</accession>
<dbReference type="Gene3D" id="2.40.420.20">
    <property type="match status" value="1"/>
</dbReference>
<sequence>INITPEPDTPQEPTTPAGTEPATPDATEPVQTEPQTDSDGTLIINPGEDGTEPTTESETETETETETEIETSPLGRLKAYKVLNYRTKPYKGEGTKEKPYVFFCVDGAIVQASFMNKLLGFNEAGTSRKNGGILEDGEGCYAILEIREGDDMSGGFIKSIQINGTVPVDKAFAPDVTWTFTTNGLQKNVPEITEPSTEPDTEDPGDWIDDDFQFWDDGEQYTVSELQQAITDKKAEIQELELTLRENDLEIAKNQRELDNATVVSSIHGVVKTVGDVSVVSDDGEPFILVTSDSGLYIQGTINEMDLDKYTVGTEITATSWDSYETVTAEITEISEYPASSLSYWSSSENMNVSAYPFLAYVAEPGSLAEGDGVEIQFEQEVNADSTGIYLEKMYVRSENGQSYVYIDDGNGRLKKQYVKTGKNSYGTVEILEGLTLNDKIAFPYSADAKEGARTRNGDAFSGDDSYSGEDSSYSGDGSYSGEDSSYSGDGSYLGEDSSYSGDGSYLGEDSSYSGDGSYSGGDSYLGEVSSYSGEDSYLGEDTYLGEGTYLGEDSYLEDTYSGESSDGSYFGDTYSGEDF</sequence>
<feature type="region of interest" description="Disordered" evidence="2">
    <location>
        <begin position="1"/>
        <end position="73"/>
    </location>
</feature>
<dbReference type="EMBL" id="DVFT01000224">
    <property type="protein sequence ID" value="HIQ97914.1"/>
    <property type="molecule type" value="Genomic_DNA"/>
</dbReference>
<dbReference type="GO" id="GO:1990281">
    <property type="term" value="C:efflux pump complex"/>
    <property type="evidence" value="ECO:0007669"/>
    <property type="project" value="TreeGrafter"/>
</dbReference>
<evidence type="ECO:0000256" key="2">
    <source>
        <dbReference type="SAM" id="MobiDB-lite"/>
    </source>
</evidence>
<feature type="compositionally biased region" description="Low complexity" evidence="2">
    <location>
        <begin position="463"/>
        <end position="528"/>
    </location>
</feature>
<evidence type="ECO:0000256" key="1">
    <source>
        <dbReference type="SAM" id="Coils"/>
    </source>
</evidence>
<evidence type="ECO:0000313" key="4">
    <source>
        <dbReference type="Proteomes" id="UP000886886"/>
    </source>
</evidence>
<keyword evidence="1" id="KW-0175">Coiled coil</keyword>
<protein>
    <submittedName>
        <fullName evidence="3">Efflux RND transporter periplasmic adaptor subunit</fullName>
    </submittedName>
</protein>
<proteinExistence type="predicted"/>
<feature type="region of interest" description="Disordered" evidence="2">
    <location>
        <begin position="557"/>
        <end position="580"/>
    </location>
</feature>
<name>A0A9D0ZY14_9FIRM</name>
<feature type="non-terminal residue" evidence="3">
    <location>
        <position position="1"/>
    </location>
</feature>
<feature type="region of interest" description="Disordered" evidence="2">
    <location>
        <begin position="453"/>
        <end position="540"/>
    </location>
</feature>
<reference evidence="3" key="1">
    <citation type="submission" date="2020-10" db="EMBL/GenBank/DDBJ databases">
        <authorList>
            <person name="Gilroy R."/>
        </authorList>
    </citation>
    <scope>NUCLEOTIDE SEQUENCE</scope>
    <source>
        <strain evidence="3">ChiSjej3B21-11622</strain>
    </source>
</reference>
<feature type="coiled-coil region" evidence="1">
    <location>
        <begin position="223"/>
        <end position="257"/>
    </location>
</feature>
<evidence type="ECO:0000313" key="3">
    <source>
        <dbReference type="EMBL" id="HIQ97914.1"/>
    </source>
</evidence>
<feature type="compositionally biased region" description="Acidic residues" evidence="2">
    <location>
        <begin position="49"/>
        <end position="69"/>
    </location>
</feature>
<feature type="compositionally biased region" description="Polar residues" evidence="2">
    <location>
        <begin position="30"/>
        <end position="39"/>
    </location>
</feature>